<protein>
    <submittedName>
        <fullName evidence="1">Uncharacterized protein</fullName>
    </submittedName>
</protein>
<keyword evidence="2" id="KW-1185">Reference proteome</keyword>
<sequence length="101" mass="11407">MRLVVLVPLLGLERVIYVTRDGRARQHDRPLLHRAELVEVSAEEDDEDPSKVSLRSAEPAELLADGVQRPRSEHAHLIDDEHVLFLPVHPGLAVDEAVRLR</sequence>
<dbReference type="OrthoDB" id="10308812at2759"/>
<proteinExistence type="predicted"/>
<reference evidence="1 2" key="1">
    <citation type="journal article" date="2015" name="BMC Genomics">
        <title>The genome of the truffle-parasite Tolypocladium ophioglossoides and the evolution of antifungal peptaibiotics.</title>
        <authorList>
            <person name="Quandt C.A."/>
            <person name="Bushley K.E."/>
            <person name="Spatafora J.W."/>
        </authorList>
    </citation>
    <scope>NUCLEOTIDE SEQUENCE [LARGE SCALE GENOMIC DNA]</scope>
    <source>
        <strain evidence="1 2">CBS 100239</strain>
    </source>
</reference>
<comment type="caution">
    <text evidence="1">The sequence shown here is derived from an EMBL/GenBank/DDBJ whole genome shotgun (WGS) entry which is preliminary data.</text>
</comment>
<dbReference type="Proteomes" id="UP000036947">
    <property type="component" value="Unassembled WGS sequence"/>
</dbReference>
<accession>A0A0L0MWZ7</accession>
<name>A0A0L0MWZ7_TOLOC</name>
<organism evidence="1 2">
    <name type="scientific">Tolypocladium ophioglossoides (strain CBS 100239)</name>
    <name type="common">Snaketongue truffleclub</name>
    <name type="synonym">Elaphocordyceps ophioglossoides</name>
    <dbReference type="NCBI Taxonomy" id="1163406"/>
    <lineage>
        <taxon>Eukaryota</taxon>
        <taxon>Fungi</taxon>
        <taxon>Dikarya</taxon>
        <taxon>Ascomycota</taxon>
        <taxon>Pezizomycotina</taxon>
        <taxon>Sordariomycetes</taxon>
        <taxon>Hypocreomycetidae</taxon>
        <taxon>Hypocreales</taxon>
        <taxon>Ophiocordycipitaceae</taxon>
        <taxon>Tolypocladium</taxon>
    </lineage>
</organism>
<dbReference type="EMBL" id="LFRF01000062">
    <property type="protein sequence ID" value="KND86296.1"/>
    <property type="molecule type" value="Genomic_DNA"/>
</dbReference>
<gene>
    <name evidence="1" type="ORF">TOPH_09073</name>
</gene>
<evidence type="ECO:0000313" key="1">
    <source>
        <dbReference type="EMBL" id="KND86296.1"/>
    </source>
</evidence>
<evidence type="ECO:0000313" key="2">
    <source>
        <dbReference type="Proteomes" id="UP000036947"/>
    </source>
</evidence>
<dbReference type="AlphaFoldDB" id="A0A0L0MWZ7"/>